<gene>
    <name evidence="1" type="ORF">GCM10009098_02960</name>
</gene>
<keyword evidence="2" id="KW-1185">Reference proteome</keyword>
<name>A0ABN1DAZ0_9GAMM</name>
<evidence type="ECO:0000313" key="1">
    <source>
        <dbReference type="EMBL" id="GAA0538835.1"/>
    </source>
</evidence>
<dbReference type="InterPro" id="IPR021679">
    <property type="entry name" value="Toxin_endonuclease_YhaV"/>
</dbReference>
<organism evidence="1 2">
    <name type="scientific">Rheinheimera aquimaris</name>
    <dbReference type="NCBI Taxonomy" id="412437"/>
    <lineage>
        <taxon>Bacteria</taxon>
        <taxon>Pseudomonadati</taxon>
        <taxon>Pseudomonadota</taxon>
        <taxon>Gammaproteobacteria</taxon>
        <taxon>Chromatiales</taxon>
        <taxon>Chromatiaceae</taxon>
        <taxon>Rheinheimera</taxon>
    </lineage>
</organism>
<comment type="caution">
    <text evidence="1">The sequence shown here is derived from an EMBL/GenBank/DDBJ whole genome shotgun (WGS) entry which is preliminary data.</text>
</comment>
<dbReference type="Pfam" id="PF11663">
    <property type="entry name" value="Toxin_YhaV"/>
    <property type="match status" value="1"/>
</dbReference>
<accession>A0ABN1DAZ0</accession>
<proteinExistence type="predicted"/>
<evidence type="ECO:0000313" key="2">
    <source>
        <dbReference type="Proteomes" id="UP001501169"/>
    </source>
</evidence>
<sequence>MFFRYHLEAKIIVYARVNDEDNKRAFASKTDAYKVFAKMLKSGNPPDNWDARLTAAKGTKLPL</sequence>
<dbReference type="Proteomes" id="UP001501169">
    <property type="component" value="Unassembled WGS sequence"/>
</dbReference>
<protein>
    <submittedName>
        <fullName evidence="1">Uncharacterized protein</fullName>
    </submittedName>
</protein>
<dbReference type="EMBL" id="BAAAEO010000001">
    <property type="protein sequence ID" value="GAA0538835.1"/>
    <property type="molecule type" value="Genomic_DNA"/>
</dbReference>
<reference evidence="1 2" key="1">
    <citation type="journal article" date="2019" name="Int. J. Syst. Evol. Microbiol.">
        <title>The Global Catalogue of Microorganisms (GCM) 10K type strain sequencing project: providing services to taxonomists for standard genome sequencing and annotation.</title>
        <authorList>
            <consortium name="The Broad Institute Genomics Platform"/>
            <consortium name="The Broad Institute Genome Sequencing Center for Infectious Disease"/>
            <person name="Wu L."/>
            <person name="Ma J."/>
        </authorList>
    </citation>
    <scope>NUCLEOTIDE SEQUENCE [LARGE SCALE GENOMIC DNA]</scope>
    <source>
        <strain evidence="1 2">JCM 14331</strain>
    </source>
</reference>